<reference evidence="3 4" key="1">
    <citation type="journal article" date="2019" name="Int. J. Syst. Evol. Microbiol.">
        <title>The Global Catalogue of Microorganisms (GCM) 10K type strain sequencing project: providing services to taxonomists for standard genome sequencing and annotation.</title>
        <authorList>
            <consortium name="The Broad Institute Genomics Platform"/>
            <consortium name="The Broad Institute Genome Sequencing Center for Infectious Disease"/>
            <person name="Wu L."/>
            <person name="Ma J."/>
        </authorList>
    </citation>
    <scope>NUCLEOTIDE SEQUENCE [LARGE SCALE GENOMIC DNA]</scope>
    <source>
        <strain evidence="3 4">JCM 12393</strain>
    </source>
</reference>
<keyword evidence="1 3" id="KW-0378">Hydrolase</keyword>
<evidence type="ECO:0000313" key="3">
    <source>
        <dbReference type="EMBL" id="GAA1391400.1"/>
    </source>
</evidence>
<dbReference type="Proteomes" id="UP001499863">
    <property type="component" value="Unassembled WGS sequence"/>
</dbReference>
<protein>
    <submittedName>
        <fullName evidence="3">Alpha/beta fold hydrolase</fullName>
    </submittedName>
</protein>
<sequence>MSARPAAGPGPSPTRSPSPEAFLAAYDEALARWPVPVEALTVPTPYGATRVNACGPRDGRPLVLLHGGGATALCWSATAPALAAAGHRVLAVDLVGDPGRSTLDHPRLGGVPALLGWLDAVLDGLDLPGADLAGHSYGGWIALRYALHAPARVRRLALLDPTQCFAGFRAGFLLRALPLFLPPRTAAKARGHLDRESGGTRLDPAWRELYALGFAGFPAARPVTGPRPTPAELRALAAPALVLLAERSRAHDARAVAARARRALPDATVAILPDTSHYTLLTAHPDELSRRLTDFLAPDHR</sequence>
<dbReference type="InterPro" id="IPR050266">
    <property type="entry name" value="AB_hydrolase_sf"/>
</dbReference>
<dbReference type="InterPro" id="IPR029058">
    <property type="entry name" value="AB_hydrolase_fold"/>
</dbReference>
<dbReference type="RefSeq" id="WP_344332013.1">
    <property type="nucleotide sequence ID" value="NZ_BAAAKJ010000110.1"/>
</dbReference>
<evidence type="ECO:0000256" key="1">
    <source>
        <dbReference type="ARBA" id="ARBA00022801"/>
    </source>
</evidence>
<keyword evidence="4" id="KW-1185">Reference proteome</keyword>
<proteinExistence type="predicted"/>
<dbReference type="PRINTS" id="PR00111">
    <property type="entry name" value="ABHYDROLASE"/>
</dbReference>
<evidence type="ECO:0000313" key="4">
    <source>
        <dbReference type="Proteomes" id="UP001499863"/>
    </source>
</evidence>
<dbReference type="SUPFAM" id="SSF53474">
    <property type="entry name" value="alpha/beta-Hydrolases"/>
    <property type="match status" value="1"/>
</dbReference>
<name>A0ABN1XW42_9ACTN</name>
<dbReference type="Gene3D" id="3.40.50.1820">
    <property type="entry name" value="alpha/beta hydrolase"/>
    <property type="match status" value="1"/>
</dbReference>
<comment type="caution">
    <text evidence="3">The sequence shown here is derived from an EMBL/GenBank/DDBJ whole genome shotgun (WGS) entry which is preliminary data.</text>
</comment>
<dbReference type="PANTHER" id="PTHR43798">
    <property type="entry name" value="MONOACYLGLYCEROL LIPASE"/>
    <property type="match status" value="1"/>
</dbReference>
<accession>A0ABN1XW42</accession>
<dbReference type="GO" id="GO:0016787">
    <property type="term" value="F:hydrolase activity"/>
    <property type="evidence" value="ECO:0007669"/>
    <property type="project" value="UniProtKB-KW"/>
</dbReference>
<dbReference type="EMBL" id="BAAAKJ010000110">
    <property type="protein sequence ID" value="GAA1391400.1"/>
    <property type="molecule type" value="Genomic_DNA"/>
</dbReference>
<dbReference type="Pfam" id="PF12697">
    <property type="entry name" value="Abhydrolase_6"/>
    <property type="match status" value="1"/>
</dbReference>
<evidence type="ECO:0000259" key="2">
    <source>
        <dbReference type="Pfam" id="PF12697"/>
    </source>
</evidence>
<dbReference type="PANTHER" id="PTHR43798:SF31">
    <property type="entry name" value="AB HYDROLASE SUPERFAMILY PROTEIN YCLE"/>
    <property type="match status" value="1"/>
</dbReference>
<organism evidence="3 4">
    <name type="scientific">Kitasatospora putterlickiae</name>
    <dbReference type="NCBI Taxonomy" id="221725"/>
    <lineage>
        <taxon>Bacteria</taxon>
        <taxon>Bacillati</taxon>
        <taxon>Actinomycetota</taxon>
        <taxon>Actinomycetes</taxon>
        <taxon>Kitasatosporales</taxon>
        <taxon>Streptomycetaceae</taxon>
        <taxon>Kitasatospora</taxon>
    </lineage>
</organism>
<dbReference type="InterPro" id="IPR000073">
    <property type="entry name" value="AB_hydrolase_1"/>
</dbReference>
<gene>
    <name evidence="3" type="ORF">GCM10009639_21210</name>
</gene>
<feature type="domain" description="AB hydrolase-1" evidence="2">
    <location>
        <begin position="62"/>
        <end position="289"/>
    </location>
</feature>